<dbReference type="STRING" id="1283841.A0A084R165"/>
<feature type="compositionally biased region" description="Basic and acidic residues" evidence="1">
    <location>
        <begin position="14"/>
        <end position="24"/>
    </location>
</feature>
<evidence type="ECO:0000313" key="4">
    <source>
        <dbReference type="Proteomes" id="UP000028524"/>
    </source>
</evidence>
<evidence type="ECO:0000256" key="1">
    <source>
        <dbReference type="SAM" id="MobiDB-lite"/>
    </source>
</evidence>
<protein>
    <recommendedName>
        <fullName evidence="2">2EXR domain-containing protein</fullName>
    </recommendedName>
</protein>
<dbReference type="Proteomes" id="UP000028524">
    <property type="component" value="Unassembled WGS sequence"/>
</dbReference>
<keyword evidence="4" id="KW-1185">Reference proteome</keyword>
<proteinExistence type="predicted"/>
<feature type="region of interest" description="Disordered" evidence="1">
    <location>
        <begin position="341"/>
        <end position="385"/>
    </location>
</feature>
<feature type="domain" description="2EXR" evidence="2">
    <location>
        <begin position="52"/>
        <end position="161"/>
    </location>
</feature>
<dbReference type="AlphaFoldDB" id="A0A084R165"/>
<sequence>MEETADSLRSGTDGQRDASNDKTSLDAPCSMDNTAAELGGDASDVTFGSAVFHPFGRLPPELRRYIWELFCPDLILEARLLDITVAPSSDKHADECSRPKHGHRWTAKDGAILDAMTLARRRVLAVNQESRAIALQSFPDYLSLDLASGSAIVRFNKDTDLVLLTGYGMDYHASEQYHFPDFAGKITQLAISSTFGINSSTADPVDAMMDFLRGFPNLKRVFFLLESLHQNKLRNLGWCVPGFVHEAFVNVSRDTAELTEDNEMVFCWPVLNKYMDFYYPFRRASHVLLDVIEERVVDELLGMGIEPLPMAIFKFRSGLAHYKRLQERLAEMDADADLHSDRSLTITTSDEATSDDGHEAERIEEDPTSEDDESFNDERVPAQIE</sequence>
<dbReference type="InterPro" id="IPR045518">
    <property type="entry name" value="2EXR"/>
</dbReference>
<dbReference type="HOGENOM" id="CLU_719964_0_0_1"/>
<organism evidence="3 4">
    <name type="scientific">Stachybotrys chlorohalonatus (strain IBT 40285)</name>
    <dbReference type="NCBI Taxonomy" id="1283841"/>
    <lineage>
        <taxon>Eukaryota</taxon>
        <taxon>Fungi</taxon>
        <taxon>Dikarya</taxon>
        <taxon>Ascomycota</taxon>
        <taxon>Pezizomycotina</taxon>
        <taxon>Sordariomycetes</taxon>
        <taxon>Hypocreomycetidae</taxon>
        <taxon>Hypocreales</taxon>
        <taxon>Stachybotryaceae</taxon>
        <taxon>Stachybotrys</taxon>
    </lineage>
</organism>
<dbReference type="OrthoDB" id="3501032at2759"/>
<accession>A0A084R165</accession>
<feature type="region of interest" description="Disordered" evidence="1">
    <location>
        <begin position="1"/>
        <end position="33"/>
    </location>
</feature>
<reference evidence="3 4" key="1">
    <citation type="journal article" date="2014" name="BMC Genomics">
        <title>Comparative genome sequencing reveals chemotype-specific gene clusters in the toxigenic black mold Stachybotrys.</title>
        <authorList>
            <person name="Semeiks J."/>
            <person name="Borek D."/>
            <person name="Otwinowski Z."/>
            <person name="Grishin N.V."/>
        </authorList>
    </citation>
    <scope>NUCLEOTIDE SEQUENCE [LARGE SCALE GENOMIC DNA]</scope>
    <source>
        <strain evidence="3 4">IBT 40285</strain>
    </source>
</reference>
<dbReference type="Pfam" id="PF20150">
    <property type="entry name" value="2EXR"/>
    <property type="match status" value="1"/>
</dbReference>
<feature type="compositionally biased region" description="Acidic residues" evidence="1">
    <location>
        <begin position="362"/>
        <end position="375"/>
    </location>
</feature>
<dbReference type="PANTHER" id="PTHR35910:SF6">
    <property type="entry name" value="2EXR DOMAIN-CONTAINING PROTEIN"/>
    <property type="match status" value="1"/>
</dbReference>
<evidence type="ECO:0000313" key="3">
    <source>
        <dbReference type="EMBL" id="KFA69950.1"/>
    </source>
</evidence>
<gene>
    <name evidence="3" type="ORF">S40285_03897</name>
</gene>
<evidence type="ECO:0000259" key="2">
    <source>
        <dbReference type="Pfam" id="PF20150"/>
    </source>
</evidence>
<dbReference type="PANTHER" id="PTHR35910">
    <property type="entry name" value="2EXR DOMAIN-CONTAINING PROTEIN"/>
    <property type="match status" value="1"/>
</dbReference>
<name>A0A084R165_STAC4</name>
<dbReference type="InParanoid" id="A0A084R165"/>
<dbReference type="OMA" id="MDYHASE"/>
<dbReference type="EMBL" id="KL659316">
    <property type="protein sequence ID" value="KFA69950.1"/>
    <property type="molecule type" value="Genomic_DNA"/>
</dbReference>
<feature type="compositionally biased region" description="Basic and acidic residues" evidence="1">
    <location>
        <begin position="376"/>
        <end position="385"/>
    </location>
</feature>